<name>A0A0F9G908_9ZZZZ</name>
<comment type="caution">
    <text evidence="1">The sequence shown here is derived from an EMBL/GenBank/DDBJ whole genome shotgun (WGS) entry which is preliminary data.</text>
</comment>
<proteinExistence type="predicted"/>
<feature type="non-terminal residue" evidence="1">
    <location>
        <position position="254"/>
    </location>
</feature>
<dbReference type="AlphaFoldDB" id="A0A0F9G908"/>
<evidence type="ECO:0000313" key="1">
    <source>
        <dbReference type="EMBL" id="KKL86886.1"/>
    </source>
</evidence>
<dbReference type="EMBL" id="LAZR01020986">
    <property type="protein sequence ID" value="KKL86886.1"/>
    <property type="molecule type" value="Genomic_DNA"/>
</dbReference>
<reference evidence="1" key="1">
    <citation type="journal article" date="2015" name="Nature">
        <title>Complex archaea that bridge the gap between prokaryotes and eukaryotes.</title>
        <authorList>
            <person name="Spang A."/>
            <person name="Saw J.H."/>
            <person name="Jorgensen S.L."/>
            <person name="Zaremba-Niedzwiedzka K."/>
            <person name="Martijn J."/>
            <person name="Lind A.E."/>
            <person name="van Eijk R."/>
            <person name="Schleper C."/>
            <person name="Guy L."/>
            <person name="Ettema T.J."/>
        </authorList>
    </citation>
    <scope>NUCLEOTIDE SEQUENCE</scope>
</reference>
<accession>A0A0F9G908</accession>
<sequence length="254" mass="27490">MFYVDGTTTLVYRKTTDGGASWGGKVTVASGGALNKFSVWYDRWTSGDDGTLIHIAFVRNSGDGTFYRNLDTSTDTFGILATVAAYLNGSLVSAYTNTCCAITKARGGNLYIAYNVDAAPEEGFYRSIDAGASWVSRALVTEGVLTDKYFLLPGNEADNQDVWCIYWDRTATELSLKTYDDSGDSWSEQAILAGVNLGFSAGLQMSGSTRHSDDHAIVCCMTDWNLNAATLRVWDINGAGSIVPLMDVYTAELN</sequence>
<organism evidence="1">
    <name type="scientific">marine sediment metagenome</name>
    <dbReference type="NCBI Taxonomy" id="412755"/>
    <lineage>
        <taxon>unclassified sequences</taxon>
        <taxon>metagenomes</taxon>
        <taxon>ecological metagenomes</taxon>
    </lineage>
</organism>
<protein>
    <recommendedName>
        <fullName evidence="2">Exo-alpha-sialidase</fullName>
    </recommendedName>
</protein>
<gene>
    <name evidence="1" type="ORF">LCGC14_1940240</name>
</gene>
<dbReference type="InterPro" id="IPR036278">
    <property type="entry name" value="Sialidase_sf"/>
</dbReference>
<evidence type="ECO:0008006" key="2">
    <source>
        <dbReference type="Google" id="ProtNLM"/>
    </source>
</evidence>
<dbReference type="SUPFAM" id="SSF50939">
    <property type="entry name" value="Sialidases"/>
    <property type="match status" value="1"/>
</dbReference>